<comment type="caution">
    <text evidence="1">The sequence shown here is derived from an EMBL/GenBank/DDBJ whole genome shotgun (WGS) entry which is preliminary data.</text>
</comment>
<dbReference type="InParanoid" id="A0A409XXZ0"/>
<name>A0A409XXZ0_9AGAR</name>
<proteinExistence type="predicted"/>
<reference evidence="1 2" key="1">
    <citation type="journal article" date="2018" name="Evol. Lett.">
        <title>Horizontal gene cluster transfer increased hallucinogenic mushroom diversity.</title>
        <authorList>
            <person name="Reynolds H.T."/>
            <person name="Vijayakumar V."/>
            <person name="Gluck-Thaler E."/>
            <person name="Korotkin H.B."/>
            <person name="Matheny P.B."/>
            <person name="Slot J.C."/>
        </authorList>
    </citation>
    <scope>NUCLEOTIDE SEQUENCE [LARGE SCALE GENOMIC DNA]</scope>
    <source>
        <strain evidence="1 2">SRW20</strain>
    </source>
</reference>
<evidence type="ECO:0000313" key="2">
    <source>
        <dbReference type="Proteomes" id="UP000284706"/>
    </source>
</evidence>
<dbReference type="Proteomes" id="UP000284706">
    <property type="component" value="Unassembled WGS sequence"/>
</dbReference>
<evidence type="ECO:0000313" key="1">
    <source>
        <dbReference type="EMBL" id="PPQ95629.1"/>
    </source>
</evidence>
<protein>
    <submittedName>
        <fullName evidence="1">Uncharacterized protein</fullName>
    </submittedName>
</protein>
<sequence>MDVSSSQFKVEGNENAWGRLIWLCGGKEDEHWIFTSFSLLMVGLSGTDDVWDGQSATGTDTATSSDPFTAPPMISNVHRLSSHDPRTALLLLDFSCLLPWCFIPRKVVLLIPLPIRPCPVPPYRPSFEGTTESPPGHAGGAKAAHITCVYPLVHRRLNPDCPSAAGQADIDAAR</sequence>
<dbReference type="EMBL" id="NHYE01001421">
    <property type="protein sequence ID" value="PPQ95629.1"/>
    <property type="molecule type" value="Genomic_DNA"/>
</dbReference>
<dbReference type="AlphaFoldDB" id="A0A409XXZ0"/>
<organism evidence="1 2">
    <name type="scientific">Gymnopilus dilepis</name>
    <dbReference type="NCBI Taxonomy" id="231916"/>
    <lineage>
        <taxon>Eukaryota</taxon>
        <taxon>Fungi</taxon>
        <taxon>Dikarya</taxon>
        <taxon>Basidiomycota</taxon>
        <taxon>Agaricomycotina</taxon>
        <taxon>Agaricomycetes</taxon>
        <taxon>Agaricomycetidae</taxon>
        <taxon>Agaricales</taxon>
        <taxon>Agaricineae</taxon>
        <taxon>Hymenogastraceae</taxon>
        <taxon>Gymnopilus</taxon>
    </lineage>
</organism>
<accession>A0A409XXZ0</accession>
<keyword evidence="2" id="KW-1185">Reference proteome</keyword>
<gene>
    <name evidence="1" type="ORF">CVT26_008658</name>
</gene>